<dbReference type="Proteomes" id="UP001157034">
    <property type="component" value="Unassembled WGS sequence"/>
</dbReference>
<dbReference type="Gene3D" id="3.30.460.40">
    <property type="match status" value="1"/>
</dbReference>
<keyword evidence="2" id="KW-1185">Reference proteome</keyword>
<gene>
    <name evidence="1" type="ORF">GCM10025881_12270</name>
</gene>
<organism evidence="1 2">
    <name type="scientific">Pseudolysinimonas kribbensis</name>
    <dbReference type="NCBI Taxonomy" id="433641"/>
    <lineage>
        <taxon>Bacteria</taxon>
        <taxon>Bacillati</taxon>
        <taxon>Actinomycetota</taxon>
        <taxon>Actinomycetes</taxon>
        <taxon>Micrococcales</taxon>
        <taxon>Microbacteriaceae</taxon>
        <taxon>Pseudolysinimonas</taxon>
    </lineage>
</organism>
<accession>A0ABQ6K1Q6</accession>
<dbReference type="Pfam" id="PF10706">
    <property type="entry name" value="Aminoglyc_resit"/>
    <property type="match status" value="1"/>
</dbReference>
<evidence type="ECO:0000313" key="2">
    <source>
        <dbReference type="Proteomes" id="UP001157034"/>
    </source>
</evidence>
<proteinExistence type="predicted"/>
<dbReference type="InterPro" id="IPR019646">
    <property type="entry name" value="Aminoglyc_AdlTrfase"/>
</dbReference>
<reference evidence="2" key="1">
    <citation type="journal article" date="2019" name="Int. J. Syst. Evol. Microbiol.">
        <title>The Global Catalogue of Microorganisms (GCM) 10K type strain sequencing project: providing services to taxonomists for standard genome sequencing and annotation.</title>
        <authorList>
            <consortium name="The Broad Institute Genomics Platform"/>
            <consortium name="The Broad Institute Genome Sequencing Center for Infectious Disease"/>
            <person name="Wu L."/>
            <person name="Ma J."/>
        </authorList>
    </citation>
    <scope>NUCLEOTIDE SEQUENCE [LARGE SCALE GENOMIC DNA]</scope>
    <source>
        <strain evidence="2">NBRC 108894</strain>
    </source>
</reference>
<name>A0ABQ6K1Q6_9MICO</name>
<dbReference type="EMBL" id="BSVB01000001">
    <property type="protein sequence ID" value="GMA94403.1"/>
    <property type="molecule type" value="Genomic_DNA"/>
</dbReference>
<comment type="caution">
    <text evidence="1">The sequence shown here is derived from an EMBL/GenBank/DDBJ whole genome shotgun (WGS) entry which is preliminary data.</text>
</comment>
<sequence>MTEAEVLRVLAALDGLGVHVDGGWGVDALLGRQTRQHGDLDLAVPIASEERMESALVALGYRAQPGHPEHNPVFASPDGAVDVHLYEFAGDEPEALIGIAYPRASLTGRGRIGGVEVDCIAAEWVIPFHSGYPLDADDLADVRAVAEAFGLDLLPEQREL</sequence>
<evidence type="ECO:0000313" key="1">
    <source>
        <dbReference type="EMBL" id="GMA94403.1"/>
    </source>
</evidence>
<protein>
    <submittedName>
        <fullName evidence="1">Aminoglycoside nucleotidyltransferase</fullName>
    </submittedName>
</protein>
<dbReference type="RefSeq" id="WP_284253340.1">
    <property type="nucleotide sequence ID" value="NZ_BAAAQO010000002.1"/>
</dbReference>